<proteinExistence type="predicted"/>
<dbReference type="EMBL" id="ML975153">
    <property type="protein sequence ID" value="KAF1814429.1"/>
    <property type="molecule type" value="Genomic_DNA"/>
</dbReference>
<feature type="compositionally biased region" description="Polar residues" evidence="5">
    <location>
        <begin position="83"/>
        <end position="93"/>
    </location>
</feature>
<keyword evidence="3 4" id="KW-0862">Zinc</keyword>
<gene>
    <name evidence="7 9" type="ORF">P152DRAFT_271262</name>
</gene>
<dbReference type="GeneID" id="54415437"/>
<evidence type="ECO:0000256" key="3">
    <source>
        <dbReference type="ARBA" id="ARBA00022833"/>
    </source>
</evidence>
<name>A0A6G1G985_9PEZI</name>
<keyword evidence="8" id="KW-1185">Reference proteome</keyword>
<feature type="compositionally biased region" description="Basic and acidic residues" evidence="5">
    <location>
        <begin position="470"/>
        <end position="479"/>
    </location>
</feature>
<evidence type="ECO:0000313" key="9">
    <source>
        <dbReference type="RefSeq" id="XP_033536060.1"/>
    </source>
</evidence>
<dbReference type="PROSITE" id="PS50103">
    <property type="entry name" value="ZF_C3H1"/>
    <property type="match status" value="2"/>
</dbReference>
<evidence type="ECO:0000256" key="5">
    <source>
        <dbReference type="SAM" id="MobiDB-lite"/>
    </source>
</evidence>
<keyword evidence="1 4" id="KW-0479">Metal-binding</keyword>
<dbReference type="AlphaFoldDB" id="A0A6G1G985"/>
<dbReference type="InterPro" id="IPR000571">
    <property type="entry name" value="Znf_CCCH"/>
</dbReference>
<dbReference type="SUPFAM" id="SSF90229">
    <property type="entry name" value="CCCH zinc finger"/>
    <property type="match status" value="1"/>
</dbReference>
<dbReference type="InterPro" id="IPR036855">
    <property type="entry name" value="Znf_CCCH_sf"/>
</dbReference>
<accession>A0A6G1G985</accession>
<feature type="zinc finger region" description="C3H1-type" evidence="4">
    <location>
        <begin position="168"/>
        <end position="190"/>
    </location>
</feature>
<feature type="compositionally biased region" description="Basic and acidic residues" evidence="5">
    <location>
        <begin position="23"/>
        <end position="34"/>
    </location>
</feature>
<feature type="compositionally biased region" description="Polar residues" evidence="5">
    <location>
        <begin position="783"/>
        <end position="797"/>
    </location>
</feature>
<evidence type="ECO:0000259" key="6">
    <source>
        <dbReference type="PROSITE" id="PS50103"/>
    </source>
</evidence>
<feature type="zinc finger region" description="C3H1-type" evidence="4">
    <location>
        <begin position="325"/>
        <end position="353"/>
    </location>
</feature>
<dbReference type="Proteomes" id="UP000504638">
    <property type="component" value="Unplaced"/>
</dbReference>
<feature type="compositionally biased region" description="Polar residues" evidence="5">
    <location>
        <begin position="49"/>
        <end position="58"/>
    </location>
</feature>
<feature type="compositionally biased region" description="Basic and acidic residues" evidence="5">
    <location>
        <begin position="448"/>
        <end position="459"/>
    </location>
</feature>
<feature type="region of interest" description="Disordered" evidence="5">
    <location>
        <begin position="22"/>
        <end position="121"/>
    </location>
</feature>
<feature type="region of interest" description="Disordered" evidence="5">
    <location>
        <begin position="763"/>
        <end position="807"/>
    </location>
</feature>
<reference evidence="9" key="2">
    <citation type="submission" date="2020-04" db="EMBL/GenBank/DDBJ databases">
        <authorList>
            <consortium name="NCBI Genome Project"/>
        </authorList>
    </citation>
    <scope>NUCLEOTIDE SEQUENCE</scope>
    <source>
        <strain evidence="9">CBS 781.70</strain>
    </source>
</reference>
<evidence type="ECO:0000313" key="7">
    <source>
        <dbReference type="EMBL" id="KAF1814429.1"/>
    </source>
</evidence>
<evidence type="ECO:0000256" key="1">
    <source>
        <dbReference type="ARBA" id="ARBA00022723"/>
    </source>
</evidence>
<dbReference type="RefSeq" id="XP_033536060.1">
    <property type="nucleotide sequence ID" value="XM_033674867.1"/>
</dbReference>
<reference evidence="9" key="3">
    <citation type="submission" date="2025-04" db="UniProtKB">
        <authorList>
            <consortium name="RefSeq"/>
        </authorList>
    </citation>
    <scope>IDENTIFICATION</scope>
    <source>
        <strain evidence="9">CBS 781.70</strain>
    </source>
</reference>
<sequence length="807" mass="91011">MEGAEKSKRPLWITEAYKIRKASKAERIPTEDQQRAILELGQPPAQRDASAQSRSLFVQDNEDGVQRQGEPDLPPRGRRRSSAFATRKSSSAYESDILSGNPTTTAAPNNDNAFGRGTTRDPLSASKAMIANGSSEPEPPSHYVSSEEVLEVSDDSLPRTGIYVVPYICSNWKESVCREGDDCVFIHAHVSQLPVSTHEMHIQAEDPWLFRKFGTWQRGCPPISCGFWFTGKPPCRHDAETCKFAHWNTGSHQIPFGPIVIAPVTKKAPYILNKCGAKSIMEQTQLMMRRVEPETAKIDVPAATYTEVPAITYKDVPESDLRRLPKSELTCYFWYETGKCQKQAGCQYVHEYRDYGAIPPAKRRGNFAAAFFRPIKPPPKESEGQALRQYTPNSDHHAPARSQSWPNPYEKRRIDSYRPGLPSPHRAQQGYDQYDSYRPDSPSPYRALQEHGETDHNRPDPPSPWLARQVTEHINRRTSAEPSHPTPPSVQALENPRPPRQSDTEPMDTSNSAMDWAPIESNMQMQARLTIPYQGSSGLFDNSIALQGLSDAQIHELLQLFDGSFCLQPTKRIFGEQFEELIYDPQCSMGRGVIVPQDRDSARRIDYFSRYINITSMGSVHFDTERSVVIVLYAVMSDNWNFLGQSSGQENEDQASKMRFYIQRVPSQRETLFGVPAGAIPDLPPNTPIWNRNLIAANYWHQRFLDCSDRILQKYRAAAERAKNQAGTTDPNMNRTTTIAGTTKDAQDATRYAERKASAHIHDLNPTPYAGTTPLQHAMYGDSTRTPRPSNPSNPYVPTQDPRLTRR</sequence>
<organism evidence="7">
    <name type="scientific">Eremomyces bilateralis CBS 781.70</name>
    <dbReference type="NCBI Taxonomy" id="1392243"/>
    <lineage>
        <taxon>Eukaryota</taxon>
        <taxon>Fungi</taxon>
        <taxon>Dikarya</taxon>
        <taxon>Ascomycota</taxon>
        <taxon>Pezizomycotina</taxon>
        <taxon>Dothideomycetes</taxon>
        <taxon>Dothideomycetes incertae sedis</taxon>
        <taxon>Eremomycetales</taxon>
        <taxon>Eremomycetaceae</taxon>
        <taxon>Eremomyces</taxon>
    </lineage>
</organism>
<feature type="domain" description="C3H1-type" evidence="6">
    <location>
        <begin position="325"/>
        <end position="353"/>
    </location>
</feature>
<evidence type="ECO:0000256" key="2">
    <source>
        <dbReference type="ARBA" id="ARBA00022771"/>
    </source>
</evidence>
<dbReference type="GO" id="GO:0008270">
    <property type="term" value="F:zinc ion binding"/>
    <property type="evidence" value="ECO:0007669"/>
    <property type="project" value="UniProtKB-KW"/>
</dbReference>
<feature type="domain" description="C3H1-type" evidence="6">
    <location>
        <begin position="168"/>
        <end position="190"/>
    </location>
</feature>
<keyword evidence="2 4" id="KW-0863">Zinc-finger</keyword>
<feature type="compositionally biased region" description="Low complexity" evidence="5">
    <location>
        <begin position="101"/>
        <end position="113"/>
    </location>
</feature>
<dbReference type="OrthoDB" id="1918685at2759"/>
<reference evidence="7 9" key="1">
    <citation type="submission" date="2020-01" db="EMBL/GenBank/DDBJ databases">
        <authorList>
            <consortium name="DOE Joint Genome Institute"/>
            <person name="Haridas S."/>
            <person name="Albert R."/>
            <person name="Binder M."/>
            <person name="Bloem J."/>
            <person name="Labutti K."/>
            <person name="Salamov A."/>
            <person name="Andreopoulos B."/>
            <person name="Baker S.E."/>
            <person name="Barry K."/>
            <person name="Bills G."/>
            <person name="Bluhm B.H."/>
            <person name="Cannon C."/>
            <person name="Castanera R."/>
            <person name="Culley D.E."/>
            <person name="Daum C."/>
            <person name="Ezra D."/>
            <person name="Gonzalez J.B."/>
            <person name="Henrissat B."/>
            <person name="Kuo A."/>
            <person name="Liang C."/>
            <person name="Lipzen A."/>
            <person name="Lutzoni F."/>
            <person name="Magnuson J."/>
            <person name="Mondo S."/>
            <person name="Nolan M."/>
            <person name="Ohm R."/>
            <person name="Pangilinan J."/>
            <person name="Park H.-J."/>
            <person name="Ramirez L."/>
            <person name="Alfaro M."/>
            <person name="Sun H."/>
            <person name="Tritt A."/>
            <person name="Yoshinaga Y."/>
            <person name="Zwiers L.-H."/>
            <person name="Turgeon B.G."/>
            <person name="Goodwin S.B."/>
            <person name="Spatafora J.W."/>
            <person name="Crous P.W."/>
            <person name="Grigoriev I.V."/>
        </authorList>
    </citation>
    <scope>NUCLEOTIDE SEQUENCE</scope>
    <source>
        <strain evidence="7 9">CBS 781.70</strain>
    </source>
</reference>
<feature type="region of interest" description="Disordered" evidence="5">
    <location>
        <begin position="373"/>
        <end position="513"/>
    </location>
</feature>
<dbReference type="SMART" id="SM00356">
    <property type="entry name" value="ZnF_C3H1"/>
    <property type="match status" value="2"/>
</dbReference>
<evidence type="ECO:0000256" key="4">
    <source>
        <dbReference type="PROSITE-ProRule" id="PRU00723"/>
    </source>
</evidence>
<evidence type="ECO:0000313" key="8">
    <source>
        <dbReference type="Proteomes" id="UP000504638"/>
    </source>
</evidence>
<protein>
    <recommendedName>
        <fullName evidence="6">C3H1-type domain-containing protein</fullName>
    </recommendedName>
</protein>